<keyword evidence="3" id="KW-1185">Reference proteome</keyword>
<dbReference type="SUPFAM" id="SSF56925">
    <property type="entry name" value="OMPA-like"/>
    <property type="match status" value="1"/>
</dbReference>
<dbReference type="Proteomes" id="UP000603141">
    <property type="component" value="Unassembled WGS sequence"/>
</dbReference>
<accession>A0A934VRM4</accession>
<organism evidence="2 3">
    <name type="scientific">Luteolibacter pohnpeiensis</name>
    <dbReference type="NCBI Taxonomy" id="454153"/>
    <lineage>
        <taxon>Bacteria</taxon>
        <taxon>Pseudomonadati</taxon>
        <taxon>Verrucomicrobiota</taxon>
        <taxon>Verrucomicrobiia</taxon>
        <taxon>Verrucomicrobiales</taxon>
        <taxon>Verrucomicrobiaceae</taxon>
        <taxon>Luteolibacter</taxon>
    </lineage>
</organism>
<name>A0A934VRM4_9BACT</name>
<evidence type="ECO:0000256" key="1">
    <source>
        <dbReference type="SAM" id="SignalP"/>
    </source>
</evidence>
<evidence type="ECO:0000313" key="2">
    <source>
        <dbReference type="EMBL" id="MBK1883371.1"/>
    </source>
</evidence>
<evidence type="ECO:0000313" key="3">
    <source>
        <dbReference type="Proteomes" id="UP000603141"/>
    </source>
</evidence>
<comment type="caution">
    <text evidence="2">The sequence shown here is derived from an EMBL/GenBank/DDBJ whole genome shotgun (WGS) entry which is preliminary data.</text>
</comment>
<keyword evidence="1" id="KW-0732">Signal</keyword>
<evidence type="ECO:0008006" key="4">
    <source>
        <dbReference type="Google" id="ProtNLM"/>
    </source>
</evidence>
<dbReference type="RefSeq" id="WP_200271446.1">
    <property type="nucleotide sequence ID" value="NZ_JAENIJ010000020.1"/>
</dbReference>
<gene>
    <name evidence="2" type="ORF">JIN85_13165</name>
</gene>
<dbReference type="Gene3D" id="2.40.160.20">
    <property type="match status" value="1"/>
</dbReference>
<feature type="signal peptide" evidence="1">
    <location>
        <begin position="1"/>
        <end position="27"/>
    </location>
</feature>
<proteinExistence type="predicted"/>
<dbReference type="EMBL" id="JAENIJ010000020">
    <property type="protein sequence ID" value="MBK1883371.1"/>
    <property type="molecule type" value="Genomic_DNA"/>
</dbReference>
<protein>
    <recommendedName>
        <fullName evidence="4">Outer membrane protein beta-barrel domain-containing protein</fullName>
    </recommendedName>
</protein>
<sequence length="190" mass="20107">MSTTLVSKSAIKIAAIASLLGASAAMGATTDSKGGMVTTDSYAPSAPMSDGLPMLAPGVQELTLNGNLNWADDTRYSMNVSYGQFVTSNWLIGGLIGINGVNSDTDYTVGAFAEYNFLTGTKWVPFVRGTAAYTRLDEDNEDSGTLRLDGGVKYFLRSNLAISGSVGGGWNTGGDEEFEKQVNFGLNFYF</sequence>
<dbReference type="InterPro" id="IPR011250">
    <property type="entry name" value="OMP/PagP_B-barrel"/>
</dbReference>
<feature type="chain" id="PRO_5036975612" description="Outer membrane protein beta-barrel domain-containing protein" evidence="1">
    <location>
        <begin position="28"/>
        <end position="190"/>
    </location>
</feature>
<dbReference type="AlphaFoldDB" id="A0A934VRM4"/>
<reference evidence="2" key="1">
    <citation type="submission" date="2021-01" db="EMBL/GenBank/DDBJ databases">
        <title>Modified the classification status of verrucomicrobia.</title>
        <authorList>
            <person name="Feng X."/>
        </authorList>
    </citation>
    <scope>NUCLEOTIDE SEQUENCE</scope>
    <source>
        <strain evidence="2">KCTC 22041</strain>
    </source>
</reference>